<dbReference type="PANTHER" id="PTHR48098">
    <property type="entry name" value="ENTEROCHELIN ESTERASE-RELATED"/>
    <property type="match status" value="1"/>
</dbReference>
<organism evidence="2 3">
    <name type="scientific">Tenacibaculum gallaicum</name>
    <dbReference type="NCBI Taxonomy" id="561505"/>
    <lineage>
        <taxon>Bacteria</taxon>
        <taxon>Pseudomonadati</taxon>
        <taxon>Bacteroidota</taxon>
        <taxon>Flavobacteriia</taxon>
        <taxon>Flavobacteriales</taxon>
        <taxon>Flavobacteriaceae</taxon>
        <taxon>Tenacibaculum</taxon>
    </lineage>
</organism>
<evidence type="ECO:0000256" key="1">
    <source>
        <dbReference type="PROSITE-ProRule" id="PRU00339"/>
    </source>
</evidence>
<dbReference type="Gene3D" id="1.25.40.10">
    <property type="entry name" value="Tetratricopeptide repeat domain"/>
    <property type="match status" value="1"/>
</dbReference>
<evidence type="ECO:0000313" key="3">
    <source>
        <dbReference type="Proteomes" id="UP000256884"/>
    </source>
</evidence>
<dbReference type="InterPro" id="IPR011990">
    <property type="entry name" value="TPR-like_helical_dom_sf"/>
</dbReference>
<dbReference type="EMBL" id="QUNS01000006">
    <property type="protein sequence ID" value="REH47481.1"/>
    <property type="molecule type" value="Genomic_DNA"/>
</dbReference>
<evidence type="ECO:0000313" key="2">
    <source>
        <dbReference type="EMBL" id="REH47481.1"/>
    </source>
</evidence>
<name>A0A3E0HM37_9FLAO</name>
<dbReference type="SUPFAM" id="SSF53474">
    <property type="entry name" value="alpha/beta-Hydrolases"/>
    <property type="match status" value="1"/>
</dbReference>
<dbReference type="Proteomes" id="UP000256884">
    <property type="component" value="Unassembled WGS sequence"/>
</dbReference>
<sequence length="388" mass="45962">MAIIFLHLSLNLLQMTKYITLLLTLIYSIYSFSQTQENKVVIGANYTIKSTILNQDREIQVYLPDNYTTSKEAYPVLYILDGQWFFTNGVAIQKSLRTPGAIPEMIVVGIKNENPLRRTLFNGERQKFTSFLKDEVIKFIDDKFRTTNERVIYGWEAAAYYISKLILEEKDLFQGAIITDGGYASEKLVENFKSDSHVYLYIANSKRDIYYIDSTEEFNRILKKHNPKNLLWKYELFNDEVHETMPHLAMYKGIMYYYHNYDSLVFESIEAYEKAGGTPYLKSYFKERAKRFDGDGKIDNSTKNALIWLAWKRDNFKYFSFFMEEFKDVLETNRYKSAYWQNRLGQFYLKYKDYNNASKYFERGIKDYPNSQFDEVMKEGLQEAKGKL</sequence>
<gene>
    <name evidence="2" type="ORF">C7448_106102</name>
</gene>
<keyword evidence="1" id="KW-0802">TPR repeat</keyword>
<feature type="repeat" description="TPR" evidence="1">
    <location>
        <begin position="338"/>
        <end position="371"/>
    </location>
</feature>
<dbReference type="SUPFAM" id="SSF48452">
    <property type="entry name" value="TPR-like"/>
    <property type="match status" value="1"/>
</dbReference>
<accession>A0A3E0HM37</accession>
<dbReference type="PANTHER" id="PTHR48098:SF6">
    <property type="entry name" value="FERRI-BACILLIBACTIN ESTERASE BESA"/>
    <property type="match status" value="1"/>
</dbReference>
<keyword evidence="2" id="KW-0378">Hydrolase</keyword>
<reference evidence="2 3" key="1">
    <citation type="submission" date="2018-08" db="EMBL/GenBank/DDBJ databases">
        <title>Genomic Encyclopedia of Type Strains, Phase IV (KMG-IV): sequencing the most valuable type-strain genomes for metagenomic binning, comparative biology and taxonomic classification.</title>
        <authorList>
            <person name="Goeker M."/>
        </authorList>
    </citation>
    <scope>NUCLEOTIDE SEQUENCE [LARGE SCALE GENOMIC DNA]</scope>
    <source>
        <strain evidence="2 3">DSM 18841</strain>
    </source>
</reference>
<dbReference type="Gene3D" id="3.40.50.1820">
    <property type="entry name" value="alpha/beta hydrolase"/>
    <property type="match status" value="1"/>
</dbReference>
<proteinExistence type="predicted"/>
<dbReference type="InterPro" id="IPR050583">
    <property type="entry name" value="Mycobacterial_A85_antigen"/>
</dbReference>
<dbReference type="Pfam" id="PF00756">
    <property type="entry name" value="Esterase"/>
    <property type="match status" value="1"/>
</dbReference>
<dbReference type="AlphaFoldDB" id="A0A3E0HM37"/>
<protein>
    <submittedName>
        <fullName evidence="2">Putative alpha/beta superfamily hydrolase</fullName>
    </submittedName>
</protein>
<dbReference type="InterPro" id="IPR000801">
    <property type="entry name" value="Esterase-like"/>
</dbReference>
<dbReference type="InterPro" id="IPR019734">
    <property type="entry name" value="TPR_rpt"/>
</dbReference>
<dbReference type="PROSITE" id="PS50005">
    <property type="entry name" value="TPR"/>
    <property type="match status" value="1"/>
</dbReference>
<dbReference type="InterPro" id="IPR029058">
    <property type="entry name" value="AB_hydrolase_fold"/>
</dbReference>
<dbReference type="GO" id="GO:0016787">
    <property type="term" value="F:hydrolase activity"/>
    <property type="evidence" value="ECO:0007669"/>
    <property type="project" value="UniProtKB-KW"/>
</dbReference>
<comment type="caution">
    <text evidence="2">The sequence shown here is derived from an EMBL/GenBank/DDBJ whole genome shotgun (WGS) entry which is preliminary data.</text>
</comment>
<keyword evidence="3" id="KW-1185">Reference proteome</keyword>